<reference evidence="1" key="1">
    <citation type="submission" date="2020-10" db="EMBL/GenBank/DDBJ databases">
        <authorList>
            <person name="Gilroy R."/>
        </authorList>
    </citation>
    <scope>NUCLEOTIDE SEQUENCE</scope>
    <source>
        <strain evidence="1">ChiHecec2B26-709</strain>
    </source>
</reference>
<dbReference type="Proteomes" id="UP000886881">
    <property type="component" value="Unassembled WGS sequence"/>
</dbReference>
<dbReference type="AlphaFoldDB" id="A0A9D1KJ22"/>
<sequence>MLFLAILLQEDGPLKATTGATAQKNQPKIDSLYATGATADTYNPTINFTDDTDTGGKDCSFHHCMSQITLTFVAGDGVSFSAIQPESYMLSGLVLTGSFDTTTGIAKTDDGAQAANLDMPIGSQLTSSVILFPQTVTALPLYVKYYGARYKATLNIPEGALLAGNNYTYTVKVRNRGIEVSQATIAAWNEIDLGEVGADL</sequence>
<organism evidence="1 2">
    <name type="scientific">Candidatus Cryptobacteroides merdipullorum</name>
    <dbReference type="NCBI Taxonomy" id="2840771"/>
    <lineage>
        <taxon>Bacteria</taxon>
        <taxon>Pseudomonadati</taxon>
        <taxon>Bacteroidota</taxon>
        <taxon>Bacteroidia</taxon>
        <taxon>Bacteroidales</taxon>
        <taxon>Candidatus Cryptobacteroides</taxon>
    </lineage>
</organism>
<comment type="caution">
    <text evidence="1">The sequence shown here is derived from an EMBL/GenBank/DDBJ whole genome shotgun (WGS) entry which is preliminary data.</text>
</comment>
<gene>
    <name evidence="1" type="ORF">IAC35_05795</name>
</gene>
<dbReference type="EMBL" id="DVLC01000108">
    <property type="protein sequence ID" value="HIT47350.1"/>
    <property type="molecule type" value="Genomic_DNA"/>
</dbReference>
<evidence type="ECO:0000313" key="1">
    <source>
        <dbReference type="EMBL" id="HIT47350.1"/>
    </source>
</evidence>
<name>A0A9D1KJ22_9BACT</name>
<protein>
    <submittedName>
        <fullName evidence="1">Fimbrillin family protein</fullName>
    </submittedName>
</protein>
<accession>A0A9D1KJ22</accession>
<dbReference type="Pfam" id="PF13149">
    <property type="entry name" value="Mfa_like_1"/>
    <property type="match status" value="1"/>
</dbReference>
<reference evidence="1" key="2">
    <citation type="journal article" date="2021" name="PeerJ">
        <title>Extensive microbial diversity within the chicken gut microbiome revealed by metagenomics and culture.</title>
        <authorList>
            <person name="Gilroy R."/>
            <person name="Ravi A."/>
            <person name="Getino M."/>
            <person name="Pursley I."/>
            <person name="Horton D.L."/>
            <person name="Alikhan N.F."/>
            <person name="Baker D."/>
            <person name="Gharbi K."/>
            <person name="Hall N."/>
            <person name="Watson M."/>
            <person name="Adriaenssens E.M."/>
            <person name="Foster-Nyarko E."/>
            <person name="Jarju S."/>
            <person name="Secka A."/>
            <person name="Antonio M."/>
            <person name="Oren A."/>
            <person name="Chaudhuri R.R."/>
            <person name="La Ragione R."/>
            <person name="Hildebrand F."/>
            <person name="Pallen M.J."/>
        </authorList>
    </citation>
    <scope>NUCLEOTIDE SEQUENCE</scope>
    <source>
        <strain evidence="1">ChiHecec2B26-709</strain>
    </source>
</reference>
<proteinExistence type="predicted"/>
<evidence type="ECO:0000313" key="2">
    <source>
        <dbReference type="Proteomes" id="UP000886881"/>
    </source>
</evidence>
<dbReference type="InterPro" id="IPR025049">
    <property type="entry name" value="Mfa-like_1"/>
</dbReference>
<dbReference type="Gene3D" id="2.60.40.2630">
    <property type="match status" value="1"/>
</dbReference>
<dbReference type="CDD" id="cd13121">
    <property type="entry name" value="BF2867_like_C"/>
    <property type="match status" value="1"/>
</dbReference>